<name>A0ABQ1NB17_9BURK</name>
<comment type="caution">
    <text evidence="2">The sequence shown here is derived from an EMBL/GenBank/DDBJ whole genome shotgun (WGS) entry which is preliminary data.</text>
</comment>
<evidence type="ECO:0000259" key="1">
    <source>
        <dbReference type="Pfam" id="PF07883"/>
    </source>
</evidence>
<dbReference type="InterPro" id="IPR011051">
    <property type="entry name" value="RmlC_Cupin_sf"/>
</dbReference>
<dbReference type="SUPFAM" id="SSF51182">
    <property type="entry name" value="RmlC-like cupins"/>
    <property type="match status" value="1"/>
</dbReference>
<dbReference type="EMBL" id="BMHL01000016">
    <property type="protein sequence ID" value="GGC66377.1"/>
    <property type="molecule type" value="Genomic_DNA"/>
</dbReference>
<dbReference type="Proteomes" id="UP000602004">
    <property type="component" value="Unassembled WGS sequence"/>
</dbReference>
<proteinExistence type="predicted"/>
<organism evidence="2 3">
    <name type="scientific">Paraburkholderia caffeinilytica</name>
    <dbReference type="NCBI Taxonomy" id="1761016"/>
    <lineage>
        <taxon>Bacteria</taxon>
        <taxon>Pseudomonadati</taxon>
        <taxon>Pseudomonadota</taxon>
        <taxon>Betaproteobacteria</taxon>
        <taxon>Burkholderiales</taxon>
        <taxon>Burkholderiaceae</taxon>
        <taxon>Paraburkholderia</taxon>
    </lineage>
</organism>
<reference evidence="3" key="1">
    <citation type="journal article" date="2019" name="Int. J. Syst. Evol. Microbiol.">
        <title>The Global Catalogue of Microorganisms (GCM) 10K type strain sequencing project: providing services to taxonomists for standard genome sequencing and annotation.</title>
        <authorList>
            <consortium name="The Broad Institute Genomics Platform"/>
            <consortium name="The Broad Institute Genome Sequencing Center for Infectious Disease"/>
            <person name="Wu L."/>
            <person name="Ma J."/>
        </authorList>
    </citation>
    <scope>NUCLEOTIDE SEQUENCE [LARGE SCALE GENOMIC DNA]</scope>
    <source>
        <strain evidence="3">CGMCC 1.15103</strain>
    </source>
</reference>
<protein>
    <submittedName>
        <fullName evidence="2">Cupin</fullName>
    </submittedName>
</protein>
<dbReference type="PANTHER" id="PTHR36440:SF1">
    <property type="entry name" value="PUTATIVE (AFU_ORTHOLOGUE AFUA_8G07350)-RELATED"/>
    <property type="match status" value="1"/>
</dbReference>
<dbReference type="Gene3D" id="2.60.120.10">
    <property type="entry name" value="Jelly Rolls"/>
    <property type="match status" value="1"/>
</dbReference>
<gene>
    <name evidence="2" type="ORF">GCM10011400_62980</name>
</gene>
<feature type="domain" description="Cupin type-2" evidence="1">
    <location>
        <begin position="35"/>
        <end position="104"/>
    </location>
</feature>
<dbReference type="Pfam" id="PF07883">
    <property type="entry name" value="Cupin_2"/>
    <property type="match status" value="1"/>
</dbReference>
<dbReference type="RefSeq" id="WP_115779529.1">
    <property type="nucleotide sequence ID" value="NZ_BMHL01000016.1"/>
</dbReference>
<accession>A0ABQ1NB17</accession>
<evidence type="ECO:0000313" key="2">
    <source>
        <dbReference type="EMBL" id="GGC66377.1"/>
    </source>
</evidence>
<dbReference type="InterPro" id="IPR053146">
    <property type="entry name" value="QDO-like"/>
</dbReference>
<dbReference type="InterPro" id="IPR014710">
    <property type="entry name" value="RmlC-like_jellyroll"/>
</dbReference>
<dbReference type="InterPro" id="IPR013096">
    <property type="entry name" value="Cupin_2"/>
</dbReference>
<keyword evidence="3" id="KW-1185">Reference proteome</keyword>
<evidence type="ECO:0000313" key="3">
    <source>
        <dbReference type="Proteomes" id="UP000602004"/>
    </source>
</evidence>
<sequence length="150" mass="16106">MTPNGAASIEPINIGKLSIQYLIDGTATGGMGVFELTVAPGSQVPPPHSHTRNEECVYVLEGMLRYSVDGVVRDLVPGEWMFTPRGSVHHFSNPHNDTARALIVLTPDIGAQYFRDVATVVSAGGPPDRSKLMEVMSRYGLVPAPPPSRP</sequence>
<dbReference type="PANTHER" id="PTHR36440">
    <property type="entry name" value="PUTATIVE (AFU_ORTHOLOGUE AFUA_8G07350)-RELATED"/>
    <property type="match status" value="1"/>
</dbReference>